<gene>
    <name evidence="2" type="ORF">DFH07DRAFT_569632</name>
</gene>
<evidence type="ECO:0000313" key="2">
    <source>
        <dbReference type="EMBL" id="KAJ7777925.1"/>
    </source>
</evidence>
<proteinExistence type="predicted"/>
<protein>
    <submittedName>
        <fullName evidence="2">Uncharacterized protein</fullName>
    </submittedName>
</protein>
<sequence length="368" mass="40397">MFRMRSQLPLGSSESSSRPISVNEYSLYPAESSDHDLIRAARVAAGHNTHWIPGGSITIPATHGIFSVTYEFASAPPEIKTKRSPLNLKEWNATIDSTDDVFSLNKLEDFKSTDLDFLPLGGVKRARTEEPADDLPPKRRKLDLASLGTVIPQPHMLPSIKPTSEKSSSVTAYARSKPIPIPPHTLPLPAPIPYTRRSWVVPVRGSPPWRHATSAVVLLDPTDLPVPPDPKTHDEITWTAPALAAFWSFLLVVRTRNTVGPVGLSFHVSPYSSSNSTQPTYTELSGMGAQPLSPEVGPPPSTASSVRRATVPLSFLDYMKVYHDAADSMQIRNILDAWAYEPEVHKIRLLKGARLVLLDERSKGILVS</sequence>
<name>A0AAD7K5Z6_9AGAR</name>
<dbReference type="AlphaFoldDB" id="A0AAD7K5Z6"/>
<keyword evidence="3" id="KW-1185">Reference proteome</keyword>
<organism evidence="2 3">
    <name type="scientific">Mycena maculata</name>
    <dbReference type="NCBI Taxonomy" id="230809"/>
    <lineage>
        <taxon>Eukaryota</taxon>
        <taxon>Fungi</taxon>
        <taxon>Dikarya</taxon>
        <taxon>Basidiomycota</taxon>
        <taxon>Agaricomycotina</taxon>
        <taxon>Agaricomycetes</taxon>
        <taxon>Agaricomycetidae</taxon>
        <taxon>Agaricales</taxon>
        <taxon>Marasmiineae</taxon>
        <taxon>Mycenaceae</taxon>
        <taxon>Mycena</taxon>
    </lineage>
</organism>
<dbReference type="Proteomes" id="UP001215280">
    <property type="component" value="Unassembled WGS sequence"/>
</dbReference>
<evidence type="ECO:0000313" key="3">
    <source>
        <dbReference type="Proteomes" id="UP001215280"/>
    </source>
</evidence>
<feature type="region of interest" description="Disordered" evidence="1">
    <location>
        <begin position="275"/>
        <end position="304"/>
    </location>
</feature>
<accession>A0AAD7K5Z6</accession>
<reference evidence="2" key="1">
    <citation type="submission" date="2023-03" db="EMBL/GenBank/DDBJ databases">
        <title>Massive genome expansion in bonnet fungi (Mycena s.s.) driven by repeated elements and novel gene families across ecological guilds.</title>
        <authorList>
            <consortium name="Lawrence Berkeley National Laboratory"/>
            <person name="Harder C.B."/>
            <person name="Miyauchi S."/>
            <person name="Viragh M."/>
            <person name="Kuo A."/>
            <person name="Thoen E."/>
            <person name="Andreopoulos B."/>
            <person name="Lu D."/>
            <person name="Skrede I."/>
            <person name="Drula E."/>
            <person name="Henrissat B."/>
            <person name="Morin E."/>
            <person name="Kohler A."/>
            <person name="Barry K."/>
            <person name="LaButti K."/>
            <person name="Morin E."/>
            <person name="Salamov A."/>
            <person name="Lipzen A."/>
            <person name="Mereny Z."/>
            <person name="Hegedus B."/>
            <person name="Baldrian P."/>
            <person name="Stursova M."/>
            <person name="Weitz H."/>
            <person name="Taylor A."/>
            <person name="Grigoriev I.V."/>
            <person name="Nagy L.G."/>
            <person name="Martin F."/>
            <person name="Kauserud H."/>
        </authorList>
    </citation>
    <scope>NUCLEOTIDE SEQUENCE</scope>
    <source>
        <strain evidence="2">CBHHK188m</strain>
    </source>
</reference>
<comment type="caution">
    <text evidence="2">The sequence shown here is derived from an EMBL/GenBank/DDBJ whole genome shotgun (WGS) entry which is preliminary data.</text>
</comment>
<dbReference type="EMBL" id="JARJLG010000009">
    <property type="protein sequence ID" value="KAJ7777925.1"/>
    <property type="molecule type" value="Genomic_DNA"/>
</dbReference>
<evidence type="ECO:0000256" key="1">
    <source>
        <dbReference type="SAM" id="MobiDB-lite"/>
    </source>
</evidence>